<keyword evidence="3" id="KW-1185">Reference proteome</keyword>
<evidence type="ECO:0000313" key="2">
    <source>
        <dbReference type="EMBL" id="QKG80918.1"/>
    </source>
</evidence>
<dbReference type="Pfam" id="PF13472">
    <property type="entry name" value="Lipase_GDSL_2"/>
    <property type="match status" value="1"/>
</dbReference>
<evidence type="ECO:0000313" key="3">
    <source>
        <dbReference type="Proteomes" id="UP000500961"/>
    </source>
</evidence>
<dbReference type="Proteomes" id="UP000500961">
    <property type="component" value="Chromosome"/>
</dbReference>
<dbReference type="RefSeq" id="WP_173076148.1">
    <property type="nucleotide sequence ID" value="NZ_CP041345.1"/>
</dbReference>
<dbReference type="Gene3D" id="3.40.50.1110">
    <property type="entry name" value="SGNH hydrolase"/>
    <property type="match status" value="1"/>
</dbReference>
<dbReference type="SUPFAM" id="SSF52266">
    <property type="entry name" value="SGNH hydrolase"/>
    <property type="match status" value="1"/>
</dbReference>
<protein>
    <recommendedName>
        <fullName evidence="1">SGNH hydrolase-type esterase domain-containing protein</fullName>
    </recommendedName>
</protein>
<dbReference type="InterPro" id="IPR051532">
    <property type="entry name" value="Ester_Hydrolysis_Enzymes"/>
</dbReference>
<dbReference type="GO" id="GO:0016788">
    <property type="term" value="F:hydrolase activity, acting on ester bonds"/>
    <property type="evidence" value="ECO:0007669"/>
    <property type="project" value="UniProtKB-ARBA"/>
</dbReference>
<evidence type="ECO:0000259" key="1">
    <source>
        <dbReference type="Pfam" id="PF13472"/>
    </source>
</evidence>
<organism evidence="2 3">
    <name type="scientific">Tenuifilum thalassicum</name>
    <dbReference type="NCBI Taxonomy" id="2590900"/>
    <lineage>
        <taxon>Bacteria</taxon>
        <taxon>Pseudomonadati</taxon>
        <taxon>Bacteroidota</taxon>
        <taxon>Bacteroidia</taxon>
        <taxon>Bacteroidales</taxon>
        <taxon>Tenuifilaceae</taxon>
        <taxon>Tenuifilum</taxon>
    </lineage>
</organism>
<dbReference type="PANTHER" id="PTHR30383">
    <property type="entry name" value="THIOESTERASE 1/PROTEASE 1/LYSOPHOSPHOLIPASE L1"/>
    <property type="match status" value="1"/>
</dbReference>
<reference evidence="2 3" key="1">
    <citation type="submission" date="2019-07" db="EMBL/GenBank/DDBJ databases">
        <title>Thalassofilum flectens gen. nov., sp. nov., a novel moderate thermophilic anaerobe from a shallow sea hot spring in Kunashir Island (Russia), representing a new family in the order Bacteroidales, and proposal of Thalassofilacea fam. nov.</title>
        <authorList>
            <person name="Kochetkova T.V."/>
            <person name="Podosokorskaya O.A."/>
            <person name="Novikov A."/>
            <person name="Elcheninov A.G."/>
            <person name="Toshchakov S.V."/>
            <person name="Kublanov I.V."/>
        </authorList>
    </citation>
    <scope>NUCLEOTIDE SEQUENCE [LARGE SCALE GENOMIC DNA]</scope>
    <source>
        <strain evidence="2 3">38-H</strain>
    </source>
</reference>
<dbReference type="InterPro" id="IPR036514">
    <property type="entry name" value="SGNH_hydro_sf"/>
</dbReference>
<name>A0A7D4BFX3_9BACT</name>
<sequence>MRFFLLKIFSIIVFLVFIPYQLHVVDIDVPTEHLLVNLDDNVIRNTRADMLRDKSLVSIIHMGDSHVQAGIISSTLKKNIADRYGVAKMSPGLLFPYSILGSNNPVDYVSYHSGIWRFQKVNGAKTKIPSGLFGAYVVTSDSGATISFKLKQRNGIQPSFNRIGVFYKTMLNEVPVVLTPQAIEVQRSEGYVEYAVNSEDDSLTIGFRNELNGEIIIQAVNLWHTHTPFSVSSTGLNGAAFSGYNKSIFIEEELKLLNPNCIIVSFGTNDSYTNVFDSTRFKRELKQFIEKVKTACPNSLVILTTPNDHLFEKAASNPNALMVSSMIKDFAEQRNLPYWDFYTIMGGYSSISSWMDLGFAAPDGIHFKPKGYELQANLLFDAMLKTNIFEYFNPNGPAN</sequence>
<dbReference type="Gene3D" id="2.60.120.1360">
    <property type="match status" value="1"/>
</dbReference>
<dbReference type="PANTHER" id="PTHR30383:SF29">
    <property type="entry name" value="SGNH HYDROLASE-TYPE ESTERASE DOMAIN-CONTAINING PROTEIN"/>
    <property type="match status" value="1"/>
</dbReference>
<dbReference type="InterPro" id="IPR013830">
    <property type="entry name" value="SGNH_hydro"/>
</dbReference>
<dbReference type="AlphaFoldDB" id="A0A7D4BFX3"/>
<dbReference type="KEGG" id="ttz:FHG85_11815"/>
<gene>
    <name evidence="2" type="ORF">FHG85_11815</name>
</gene>
<feature type="domain" description="SGNH hydrolase-type esterase" evidence="1">
    <location>
        <begin position="201"/>
        <end position="374"/>
    </location>
</feature>
<proteinExistence type="predicted"/>
<dbReference type="EMBL" id="CP041345">
    <property type="protein sequence ID" value="QKG80918.1"/>
    <property type="molecule type" value="Genomic_DNA"/>
</dbReference>
<accession>A0A7D4BFX3</accession>